<dbReference type="EMBL" id="KK852872">
    <property type="protein sequence ID" value="KDR14556.1"/>
    <property type="molecule type" value="Genomic_DNA"/>
</dbReference>
<proteinExistence type="predicted"/>
<dbReference type="InParanoid" id="A0A067QW51"/>
<keyword evidence="3" id="KW-1185">Reference proteome</keyword>
<reference evidence="2 3" key="1">
    <citation type="journal article" date="2014" name="Nat. Commun.">
        <title>Molecular traces of alternative social organization in a termite genome.</title>
        <authorList>
            <person name="Terrapon N."/>
            <person name="Li C."/>
            <person name="Robertson H.M."/>
            <person name="Ji L."/>
            <person name="Meng X."/>
            <person name="Booth W."/>
            <person name="Chen Z."/>
            <person name="Childers C.P."/>
            <person name="Glastad K.M."/>
            <person name="Gokhale K."/>
            <person name="Gowin J."/>
            <person name="Gronenberg W."/>
            <person name="Hermansen R.A."/>
            <person name="Hu H."/>
            <person name="Hunt B.G."/>
            <person name="Huylmans A.K."/>
            <person name="Khalil S.M."/>
            <person name="Mitchell R.D."/>
            <person name="Munoz-Torres M.C."/>
            <person name="Mustard J.A."/>
            <person name="Pan H."/>
            <person name="Reese J.T."/>
            <person name="Scharf M.E."/>
            <person name="Sun F."/>
            <person name="Vogel H."/>
            <person name="Xiao J."/>
            <person name="Yang W."/>
            <person name="Yang Z."/>
            <person name="Yang Z."/>
            <person name="Zhou J."/>
            <person name="Zhu J."/>
            <person name="Brent C.S."/>
            <person name="Elsik C.G."/>
            <person name="Goodisman M.A."/>
            <person name="Liberles D.A."/>
            <person name="Roe R.M."/>
            <person name="Vargo E.L."/>
            <person name="Vilcinskas A."/>
            <person name="Wang J."/>
            <person name="Bornberg-Bauer E."/>
            <person name="Korb J."/>
            <person name="Zhang G."/>
            <person name="Liebig J."/>
        </authorList>
    </citation>
    <scope>NUCLEOTIDE SEQUENCE [LARGE SCALE GENOMIC DNA]</scope>
    <source>
        <tissue evidence="2">Whole organism</tissue>
    </source>
</reference>
<protein>
    <submittedName>
        <fullName evidence="2">Uncharacterized protein</fullName>
    </submittedName>
</protein>
<evidence type="ECO:0000313" key="2">
    <source>
        <dbReference type="EMBL" id="KDR14556.1"/>
    </source>
</evidence>
<name>A0A067QW51_ZOONE</name>
<dbReference type="Proteomes" id="UP000027135">
    <property type="component" value="Unassembled WGS sequence"/>
</dbReference>
<feature type="region of interest" description="Disordered" evidence="1">
    <location>
        <begin position="1"/>
        <end position="28"/>
    </location>
</feature>
<dbReference type="AlphaFoldDB" id="A0A067QW51"/>
<accession>A0A067QW51</accession>
<sequence>MRSHRRRDDIRNARKTSGGLLPGSGQSFHTKPQPLFPTDGSLVHVLTILQNEMPTLTEVYVKFKCTLSSYFIRGTDYELHQRSLCGPACWNNTFYILFHSK</sequence>
<evidence type="ECO:0000313" key="3">
    <source>
        <dbReference type="Proteomes" id="UP000027135"/>
    </source>
</evidence>
<organism evidence="2 3">
    <name type="scientific">Zootermopsis nevadensis</name>
    <name type="common">Dampwood termite</name>
    <dbReference type="NCBI Taxonomy" id="136037"/>
    <lineage>
        <taxon>Eukaryota</taxon>
        <taxon>Metazoa</taxon>
        <taxon>Ecdysozoa</taxon>
        <taxon>Arthropoda</taxon>
        <taxon>Hexapoda</taxon>
        <taxon>Insecta</taxon>
        <taxon>Pterygota</taxon>
        <taxon>Neoptera</taxon>
        <taxon>Polyneoptera</taxon>
        <taxon>Dictyoptera</taxon>
        <taxon>Blattodea</taxon>
        <taxon>Blattoidea</taxon>
        <taxon>Termitoidae</taxon>
        <taxon>Termopsidae</taxon>
        <taxon>Zootermopsis</taxon>
    </lineage>
</organism>
<gene>
    <name evidence="2" type="ORF">L798_11288</name>
</gene>
<feature type="compositionally biased region" description="Basic and acidic residues" evidence="1">
    <location>
        <begin position="1"/>
        <end position="12"/>
    </location>
</feature>
<evidence type="ECO:0000256" key="1">
    <source>
        <dbReference type="SAM" id="MobiDB-lite"/>
    </source>
</evidence>